<proteinExistence type="inferred from homology"/>
<keyword evidence="2" id="KW-1133">Transmembrane helix</keyword>
<dbReference type="PANTHER" id="PTHR40038">
    <property type="entry name" value="MEMBRANE-ASSOCIATED PROTEIN TCAA"/>
    <property type="match status" value="1"/>
</dbReference>
<gene>
    <name evidence="5" type="ORF">GLV84_07480</name>
</gene>
<dbReference type="GO" id="GO:0005886">
    <property type="term" value="C:plasma membrane"/>
    <property type="evidence" value="ECO:0007669"/>
    <property type="project" value="UniProtKB-SubCell"/>
</dbReference>
<protein>
    <recommendedName>
        <fullName evidence="1">Membrane-associated protein</fullName>
    </recommendedName>
</protein>
<evidence type="ECO:0000256" key="2">
    <source>
        <dbReference type="SAM" id="Phobius"/>
    </source>
</evidence>
<comment type="subcellular location">
    <subcellularLocation>
        <location evidence="1">Cell membrane</location>
        <topology evidence="1">Single-pass membrane protein</topology>
    </subcellularLocation>
</comment>
<accession>A0A2T4MI41</accession>
<feature type="domain" description="TcaA second" evidence="3">
    <location>
        <begin position="85"/>
        <end position="182"/>
    </location>
</feature>
<dbReference type="GO" id="GO:0008270">
    <property type="term" value="F:zinc ion binding"/>
    <property type="evidence" value="ECO:0007669"/>
    <property type="project" value="UniProtKB-KW"/>
</dbReference>
<keyword evidence="1 2" id="KW-0472">Membrane</keyword>
<dbReference type="RefSeq" id="WP_107368248.1">
    <property type="nucleotide sequence ID" value="NZ_CP045927.1"/>
</dbReference>
<keyword evidence="1" id="KW-1003">Cell membrane</keyword>
<evidence type="ECO:0000313" key="6">
    <source>
        <dbReference type="Proteomes" id="UP000646308"/>
    </source>
</evidence>
<dbReference type="Pfam" id="PF22820">
    <property type="entry name" value="TcaA_3rd_4th"/>
    <property type="match status" value="1"/>
</dbReference>
<evidence type="ECO:0000313" key="5">
    <source>
        <dbReference type="EMBL" id="NJI02664.1"/>
    </source>
</evidence>
<organism evidence="5 6">
    <name type="scientific">Staphylococcus agnetis</name>
    <dbReference type="NCBI Taxonomy" id="985762"/>
    <lineage>
        <taxon>Bacteria</taxon>
        <taxon>Bacillati</taxon>
        <taxon>Bacillota</taxon>
        <taxon>Bacilli</taxon>
        <taxon>Bacillales</taxon>
        <taxon>Staphylococcaceae</taxon>
        <taxon>Staphylococcus</taxon>
    </lineage>
</organism>
<dbReference type="InterPro" id="IPR023599">
    <property type="entry name" value="Mem_prot_TcaA"/>
</dbReference>
<dbReference type="GeneID" id="57692421"/>
<dbReference type="InterPro" id="IPR054530">
    <property type="entry name" value="TcaA_4th"/>
</dbReference>
<dbReference type="PANTHER" id="PTHR40038:SF1">
    <property type="entry name" value="MEMBRANE-ASSOCIATED PROTEIN TCAA"/>
    <property type="match status" value="1"/>
</dbReference>
<feature type="transmembrane region" description="Helical" evidence="2">
    <location>
        <begin position="57"/>
        <end position="77"/>
    </location>
</feature>
<evidence type="ECO:0000259" key="4">
    <source>
        <dbReference type="Pfam" id="PF22820"/>
    </source>
</evidence>
<name>A0A2T4MI41_9STAP</name>
<dbReference type="Proteomes" id="UP000646308">
    <property type="component" value="Unassembled WGS sequence"/>
</dbReference>
<dbReference type="GO" id="GO:0046677">
    <property type="term" value="P:response to antibiotic"/>
    <property type="evidence" value="ECO:0007669"/>
    <property type="project" value="UniProtKB-KW"/>
</dbReference>
<evidence type="ECO:0000259" key="3">
    <source>
        <dbReference type="Pfam" id="PF22813"/>
    </source>
</evidence>
<dbReference type="InterPro" id="IPR054529">
    <property type="entry name" value="TcaA_2nd"/>
</dbReference>
<dbReference type="Pfam" id="PF22813">
    <property type="entry name" value="TcaA_2nd"/>
    <property type="match status" value="1"/>
</dbReference>
<dbReference type="AlphaFoldDB" id="A0A2T4MI41"/>
<feature type="domain" description="TcaA 4th" evidence="4">
    <location>
        <begin position="279"/>
        <end position="331"/>
    </location>
</feature>
<comment type="caution">
    <text evidence="5">The sequence shown here is derived from an EMBL/GenBank/DDBJ whole genome shotgun (WGS) entry which is preliminary data.</text>
</comment>
<keyword evidence="2" id="KW-0812">Transmembrane</keyword>
<dbReference type="EMBL" id="WMFL01000079">
    <property type="protein sequence ID" value="NJI02664.1"/>
    <property type="molecule type" value="Genomic_DNA"/>
</dbReference>
<evidence type="ECO:0000256" key="1">
    <source>
        <dbReference type="PIRNR" id="PIRNR032522"/>
    </source>
</evidence>
<sequence>MKQCPHCNHHQLGEDMRCTHCYHQVSFSKQSLKHTSPKLKTRAEAEQSAKQIKMRQMIPIAIVGFILILLIILFLLLRNYNSPGAQAELLVNAIDNDDASRVSTLLSSKANKVGRKEAATYIQFIKKEIGMRQFEKNVYHTVHQLDKNSTVAKYIKTKDHIDVLRISKNGRRYLIFDNLSFQAPTKQAEVKANLDATYHFEADGRPKNVVAKKGQTVSLGNYIPGDYVIPARKETDRGTFDGKLRFNSKSSQNEVMKVTEDFETAQVDINLKNTAGLNQEKTVIINGERLPYTSEQGFGPFPVNKDLTIQAEGKSHGKTFKTEEKVIKKNDLKTVNAVTLSFDESEIEEHNKDQEDNILNKIDDFFKSYTGTLDEVNDSHSPKGLSKFVLEDSPFYDNLVSDIKNHRISTIKSSNIMNVSRNGQFYSVIVQNEDNKGRNEQGHYLLKGNDDGEQLKIVNYERYQ</sequence>
<dbReference type="PIRSF" id="PIRSF032522">
    <property type="entry name" value="TcaA"/>
    <property type="match status" value="1"/>
</dbReference>
<comment type="similarity">
    <text evidence="1">Belongs to the tcaA family.</text>
</comment>
<reference evidence="5" key="1">
    <citation type="submission" date="2019-11" db="EMBL/GenBank/DDBJ databases">
        <title>Whole genome comparisons of Staphylococcus agnetis isolates from cattle and chickens.</title>
        <authorList>
            <person name="Rhoads D."/>
            <person name="Shwani A."/>
            <person name="Adkins P."/>
            <person name="Calcutt M."/>
            <person name="Middleton J."/>
        </authorList>
    </citation>
    <scope>NUCLEOTIDE SEQUENCE</scope>
    <source>
        <strain evidence="5">1387</strain>
    </source>
</reference>